<feature type="compositionally biased region" description="Low complexity" evidence="1">
    <location>
        <begin position="14"/>
        <end position="30"/>
    </location>
</feature>
<name>A0A1L0FKX9_9ASCO</name>
<feature type="region of interest" description="Disordered" evidence="1">
    <location>
        <begin position="1"/>
        <end position="37"/>
    </location>
</feature>
<dbReference type="OrthoDB" id="303107at2759"/>
<protein>
    <submittedName>
        <fullName evidence="2">Uncharacterized protein</fullName>
    </submittedName>
</protein>
<keyword evidence="3" id="KW-1185">Reference proteome</keyword>
<reference evidence="3" key="1">
    <citation type="submission" date="2016-11" db="EMBL/GenBank/DDBJ databases">
        <authorList>
            <person name="Guldener U."/>
        </authorList>
    </citation>
    <scope>NUCLEOTIDE SEQUENCE [LARGE SCALE GENOMIC DNA]</scope>
</reference>
<gene>
    <name evidence="2" type="ORF">HGUI_02422</name>
</gene>
<evidence type="ECO:0000313" key="2">
    <source>
        <dbReference type="EMBL" id="SGZ40222.1"/>
    </source>
</evidence>
<evidence type="ECO:0000313" key="3">
    <source>
        <dbReference type="Proteomes" id="UP000183365"/>
    </source>
</evidence>
<dbReference type="Proteomes" id="UP000183365">
    <property type="component" value="Unassembled WGS sequence"/>
</dbReference>
<feature type="region of interest" description="Disordered" evidence="1">
    <location>
        <begin position="321"/>
        <end position="340"/>
    </location>
</feature>
<evidence type="ECO:0000256" key="1">
    <source>
        <dbReference type="SAM" id="MobiDB-lite"/>
    </source>
</evidence>
<dbReference type="VEuPathDB" id="FungiDB:HGUI_02422"/>
<dbReference type="AlphaFoldDB" id="A0A1L0FKX9"/>
<accession>A0A1L0FKX9</accession>
<proteinExistence type="predicted"/>
<dbReference type="CDD" id="cd15489">
    <property type="entry name" value="PHD_SF"/>
    <property type="match status" value="1"/>
</dbReference>
<dbReference type="EMBL" id="FQNF01000043">
    <property type="protein sequence ID" value="SGZ40222.1"/>
    <property type="molecule type" value="Genomic_DNA"/>
</dbReference>
<organism evidence="2 3">
    <name type="scientific">Hanseniaspora guilliermondii</name>
    <dbReference type="NCBI Taxonomy" id="56406"/>
    <lineage>
        <taxon>Eukaryota</taxon>
        <taxon>Fungi</taxon>
        <taxon>Dikarya</taxon>
        <taxon>Ascomycota</taxon>
        <taxon>Saccharomycotina</taxon>
        <taxon>Saccharomycetes</taxon>
        <taxon>Saccharomycodales</taxon>
        <taxon>Saccharomycodaceae</taxon>
        <taxon>Hanseniaspora</taxon>
    </lineage>
</organism>
<sequence length="950" mass="112046">MAPNIVGKKRKRNNNNNIKTTTTTTTENTKPSSLDEPSTNIYHNLLPEKISDQILRLKKPYYNEFFNKHKAVFTKNNSDSQDGADDYILEVNELLNTWEYQYICSFMYCVFPSFFTKDREQKNGLFGSKRQIMYPPKLLRDIVGNHIRTNNPQVTSSRVSARQQKLNMEREQELVSRLEEIDIEKHIEYGPDQRKFHELLLVQDLLDYTKNNHAFKDDVIAYPEYKADMFAWLLLDLGKIYYNDMSFGSEQGDLLKHKTWFDFDSVPQQGSYLINLFKQLFEIIKICELKSYKLKNYIVDNADLFYFPKFDVEIESTTKTRGDRRKKRKTMEDPTEKLNDKQQRAKDIILSRIAIQESYMLMHGGKILKEKRVVKSPLMLPLKQDYCLDDEGNYMIDFKEKIEEYTNSIEYNYDIESFDFDTLLQFNSNVTEFYDNNIATALERGNTKHGDDEEDDDIDDDYTMYQAYQNFKYGLNLFNNRMRVLEVESFFNNQQTSKMFLNKISEKKKRKIEEEVHEKSAKQKIFLNKANYQRNKYQKLIREYIMSRLWAENYKINSIVNEKGASELNGDFDVEATLRELEKFEIFNKITSPPVNIKYEAGYSNLPFLLVWKDEDLNYIEENDIYLPSGKDVYSMNWGFHCSCDSDKNIFVKALNNETSKDVEVPEYFMESLNNDGKKLEIINNEDGEDISKLHERGIHGDLVSCIKCNRWGHFKCLKELIMNDPDYKDMLAVINQMSLEDIESLNVNDLCCVNMGEDVEEEVIEDTSNDKIPEETLKENIEDNETSEITHGKRAVTNKKVDYTGKDAYNAIEESRVSRRRTQEKSVEEEFIKDGRPSFLKEFPLKRSLEQMLNMNEPITKLCFKNDIGEGLMLQEDLDIILDTIFDKYQKIVCYECVQIINNNVNKEIFPIELRNEKVRLEKKRLQKMKRLEKLNIKKKVDEGVNNNI</sequence>
<feature type="compositionally biased region" description="Basic and acidic residues" evidence="1">
    <location>
        <begin position="330"/>
        <end position="340"/>
    </location>
</feature>